<accession>A0A8C6WTF1</accession>
<evidence type="ECO:0000256" key="2">
    <source>
        <dbReference type="ARBA" id="ARBA00008921"/>
    </source>
</evidence>
<feature type="domain" description="Fibronectin type-III" evidence="13">
    <location>
        <begin position="125"/>
        <end position="219"/>
    </location>
</feature>
<evidence type="ECO:0000313" key="14">
    <source>
        <dbReference type="Ensembl" id="ENSNMLP00000030614.1"/>
    </source>
</evidence>
<keyword evidence="3 11" id="KW-0812">Transmembrane</keyword>
<evidence type="ECO:0000256" key="4">
    <source>
        <dbReference type="ARBA" id="ARBA00022729"/>
    </source>
</evidence>
<dbReference type="Proteomes" id="UP000694523">
    <property type="component" value="Unplaced"/>
</dbReference>
<organism evidence="14 15">
    <name type="scientific">Neogobius melanostomus</name>
    <name type="common">round goby</name>
    <dbReference type="NCBI Taxonomy" id="47308"/>
    <lineage>
        <taxon>Eukaryota</taxon>
        <taxon>Metazoa</taxon>
        <taxon>Chordata</taxon>
        <taxon>Craniata</taxon>
        <taxon>Vertebrata</taxon>
        <taxon>Euteleostomi</taxon>
        <taxon>Actinopterygii</taxon>
        <taxon>Neopterygii</taxon>
        <taxon>Teleostei</taxon>
        <taxon>Neoteleostei</taxon>
        <taxon>Acanthomorphata</taxon>
        <taxon>Gobiaria</taxon>
        <taxon>Gobiiformes</taxon>
        <taxon>Gobioidei</taxon>
        <taxon>Gobiidae</taxon>
        <taxon>Benthophilinae</taxon>
        <taxon>Neogobiini</taxon>
        <taxon>Neogobius</taxon>
    </lineage>
</organism>
<keyword evidence="7 11" id="KW-0472">Membrane</keyword>
<dbReference type="SMART" id="SM00060">
    <property type="entry name" value="FN3"/>
    <property type="match status" value="3"/>
</dbReference>
<dbReference type="InterPro" id="IPR052672">
    <property type="entry name" value="Type1_Cytokine_Rcpt_Type2"/>
</dbReference>
<evidence type="ECO:0000256" key="8">
    <source>
        <dbReference type="ARBA" id="ARBA00023170"/>
    </source>
</evidence>
<comment type="similarity">
    <text evidence="2">Belongs to the type I cytokine receptor family. Type 2 subfamily.</text>
</comment>
<dbReference type="AlphaFoldDB" id="A0A8C6WTF1"/>
<evidence type="ECO:0000313" key="15">
    <source>
        <dbReference type="Proteomes" id="UP000694523"/>
    </source>
</evidence>
<feature type="compositionally biased region" description="Acidic residues" evidence="10">
    <location>
        <begin position="651"/>
        <end position="661"/>
    </location>
</feature>
<feature type="domain" description="Fibronectin type-III" evidence="13">
    <location>
        <begin position="422"/>
        <end position="519"/>
    </location>
</feature>
<dbReference type="PANTHER" id="PTHR48423:SF1">
    <property type="entry name" value="INTERLEUKIN-27 RECEPTOR SUBUNIT ALPHA"/>
    <property type="match status" value="1"/>
</dbReference>
<evidence type="ECO:0000256" key="11">
    <source>
        <dbReference type="SAM" id="Phobius"/>
    </source>
</evidence>
<evidence type="ECO:0000256" key="9">
    <source>
        <dbReference type="ARBA" id="ARBA00023180"/>
    </source>
</evidence>
<evidence type="ECO:0000256" key="12">
    <source>
        <dbReference type="SAM" id="SignalP"/>
    </source>
</evidence>
<feature type="chain" id="PRO_5034745951" description="Fibronectin type-III domain-containing protein" evidence="12">
    <location>
        <begin position="27"/>
        <end position="705"/>
    </location>
</feature>
<keyword evidence="15" id="KW-1185">Reference proteome</keyword>
<evidence type="ECO:0000256" key="10">
    <source>
        <dbReference type="SAM" id="MobiDB-lite"/>
    </source>
</evidence>
<protein>
    <recommendedName>
        <fullName evidence="13">Fibronectin type-III domain-containing protein</fullName>
    </recommendedName>
</protein>
<dbReference type="Pfam" id="PF00041">
    <property type="entry name" value="fn3"/>
    <property type="match status" value="1"/>
</dbReference>
<dbReference type="PANTHER" id="PTHR48423">
    <property type="entry name" value="INTERLEUKIN-27 RECEPTOR SUBUNIT ALPHA"/>
    <property type="match status" value="1"/>
</dbReference>
<feature type="transmembrane region" description="Helical" evidence="11">
    <location>
        <begin position="526"/>
        <end position="547"/>
    </location>
</feature>
<evidence type="ECO:0000256" key="5">
    <source>
        <dbReference type="ARBA" id="ARBA00022737"/>
    </source>
</evidence>
<dbReference type="Ensembl" id="ENSNMLT00000034136.1">
    <property type="protein sequence ID" value="ENSNMLP00000030614.1"/>
    <property type="gene ID" value="ENSNMLG00000019296.1"/>
</dbReference>
<dbReference type="Gene3D" id="2.60.40.10">
    <property type="entry name" value="Immunoglobulins"/>
    <property type="match status" value="5"/>
</dbReference>
<keyword evidence="9" id="KW-0325">Glycoprotein</keyword>
<dbReference type="GO" id="GO:0005886">
    <property type="term" value="C:plasma membrane"/>
    <property type="evidence" value="ECO:0007669"/>
    <property type="project" value="UniProtKB-ARBA"/>
</dbReference>
<feature type="region of interest" description="Disordered" evidence="10">
    <location>
        <begin position="648"/>
        <end position="683"/>
    </location>
</feature>
<keyword evidence="8" id="KW-0675">Receptor</keyword>
<evidence type="ECO:0000256" key="7">
    <source>
        <dbReference type="ARBA" id="ARBA00023136"/>
    </source>
</evidence>
<proteinExistence type="inferred from homology"/>
<comment type="subcellular location">
    <subcellularLocation>
        <location evidence="1">Membrane</location>
        <topology evidence="1">Single-pass type I membrane protein</topology>
    </subcellularLocation>
</comment>
<feature type="signal peptide" evidence="12">
    <location>
        <begin position="1"/>
        <end position="26"/>
    </location>
</feature>
<keyword evidence="5" id="KW-0677">Repeat</keyword>
<reference evidence="14" key="1">
    <citation type="submission" date="2025-08" db="UniProtKB">
        <authorList>
            <consortium name="Ensembl"/>
        </authorList>
    </citation>
    <scope>IDENTIFICATION</scope>
</reference>
<reference evidence="14" key="2">
    <citation type="submission" date="2025-09" db="UniProtKB">
        <authorList>
            <consortium name="Ensembl"/>
        </authorList>
    </citation>
    <scope>IDENTIFICATION</scope>
</reference>
<dbReference type="SUPFAM" id="SSF49265">
    <property type="entry name" value="Fibronectin type III"/>
    <property type="match status" value="2"/>
</dbReference>
<keyword evidence="6 11" id="KW-1133">Transmembrane helix</keyword>
<dbReference type="InterPro" id="IPR036116">
    <property type="entry name" value="FN3_sf"/>
</dbReference>
<dbReference type="InterPro" id="IPR003961">
    <property type="entry name" value="FN3_dom"/>
</dbReference>
<evidence type="ECO:0000256" key="1">
    <source>
        <dbReference type="ARBA" id="ARBA00004479"/>
    </source>
</evidence>
<sequence>MLFAHVMGRLKTLWLLSIMMAGWCFSYKGPPVRPSPPDCHIPCDGSNCSPDIICTWDPMPGLNNNLTYTLHWEGSQSNATGHRAVIQRHEFTSQSVLQIWVQAKDQDGTVSRSEPFTFDTARIIKPSPPKIMKSHHEPMEIHWTAPCDQLMLELEHCDVRFRAEAQPEWIKQEEGGVSVSYTLDSPEPCTNYLFQVHCACITSLMSEWSEVYTIKSAERDPIGTLDVWRDCGMLPQKSECVLTWKKLPMTKACGHILGYNLRLDFDNGTQAAFNESVESSMLVCSQVQCYYNSSLKNVKSVRIDAYNAIGVSQPSHLEVQVQGKIPKEEDIFLEMNENNLTVSWKITTSIPDIKEYVVQYKEAGSSLGQGLDWIRLNSSVTKVTIKGKFKKFTAYQVSVFTVLEHNKVQFYCTDVTHFVQGKPAKVPLFKVLSCDTTHVTLLWETVMMSVQNGVTPYYQVGYGKDNVKNVSAHPQLETRTITLDNLKENQTYEVWINAVNQAGPGPNITVLFTTLSNENIGAVKKIITGIFGGFGLVILLCVLFCCWDNKACSAVLPLLYEKVPDPHNSNIIKEMKTQINDSLAWIRKPEVEKILLSEIEIIKTSSFAFIPQTDKIINEDGDDPLKDVLMEEHKNTHCGCGKQEYSKMVDSDEDKNDEDETGQSSWSSEEDNAGYEQHFMPTDLDLQEIEERERTEKRCAVFCQL</sequence>
<name>A0A8C6WTF1_9GOBI</name>
<keyword evidence="4 12" id="KW-0732">Signal</keyword>
<dbReference type="CDD" id="cd00063">
    <property type="entry name" value="FN3"/>
    <property type="match status" value="3"/>
</dbReference>
<dbReference type="InterPro" id="IPR013783">
    <property type="entry name" value="Ig-like_fold"/>
</dbReference>
<evidence type="ECO:0000259" key="13">
    <source>
        <dbReference type="PROSITE" id="PS50853"/>
    </source>
</evidence>
<evidence type="ECO:0000256" key="3">
    <source>
        <dbReference type="ARBA" id="ARBA00022692"/>
    </source>
</evidence>
<dbReference type="PROSITE" id="PS50853">
    <property type="entry name" value="FN3"/>
    <property type="match status" value="2"/>
</dbReference>
<evidence type="ECO:0000256" key="6">
    <source>
        <dbReference type="ARBA" id="ARBA00022989"/>
    </source>
</evidence>